<keyword evidence="1" id="KW-1133">Transmembrane helix</keyword>
<comment type="caution">
    <text evidence="2">The sequence shown here is derived from an EMBL/GenBank/DDBJ whole genome shotgun (WGS) entry which is preliminary data.</text>
</comment>
<sequence>MAAQTLIACPECDQLQHEIALAPHAIALCSRCGAQLYRQTLHGLDYTLAFTLASVLFFLLANVFPLLRLELQGSSRSTTLFGAVTALASQELISVALLVLATTILVPALEMAAMLYILVPLKLGANVPGVAATFRFVQMIRPWGMVEVFMLGLLVSVVKLATSATVIPGVALWSFGALMFTLSAAAHFFNPRDLWLGLRPYG</sequence>
<dbReference type="EMBL" id="BAAAZE010000005">
    <property type="protein sequence ID" value="GAA4016202.1"/>
    <property type="molecule type" value="Genomic_DNA"/>
</dbReference>
<reference evidence="3" key="1">
    <citation type="journal article" date="2019" name="Int. J. Syst. Evol. Microbiol.">
        <title>The Global Catalogue of Microorganisms (GCM) 10K type strain sequencing project: providing services to taxonomists for standard genome sequencing and annotation.</title>
        <authorList>
            <consortium name="The Broad Institute Genomics Platform"/>
            <consortium name="The Broad Institute Genome Sequencing Center for Infectious Disease"/>
            <person name="Wu L."/>
            <person name="Ma J."/>
        </authorList>
    </citation>
    <scope>NUCLEOTIDE SEQUENCE [LARGE SCALE GENOMIC DNA]</scope>
    <source>
        <strain evidence="3">JCM 16673</strain>
    </source>
</reference>
<dbReference type="InterPro" id="IPR007498">
    <property type="entry name" value="PqiA-like"/>
</dbReference>
<proteinExistence type="predicted"/>
<feature type="transmembrane region" description="Helical" evidence="1">
    <location>
        <begin position="146"/>
        <end position="164"/>
    </location>
</feature>
<evidence type="ECO:0000313" key="2">
    <source>
        <dbReference type="EMBL" id="GAA4016202.1"/>
    </source>
</evidence>
<accession>A0ABP7STP5</accession>
<gene>
    <name evidence="2" type="ORF">GCM10022212_09150</name>
</gene>
<organism evidence="2 3">
    <name type="scientific">Actimicrobium antarcticum</name>
    <dbReference type="NCBI Taxonomy" id="1051899"/>
    <lineage>
        <taxon>Bacteria</taxon>
        <taxon>Pseudomonadati</taxon>
        <taxon>Pseudomonadota</taxon>
        <taxon>Betaproteobacteria</taxon>
        <taxon>Burkholderiales</taxon>
        <taxon>Oxalobacteraceae</taxon>
        <taxon>Actimicrobium</taxon>
    </lineage>
</organism>
<evidence type="ECO:0000313" key="3">
    <source>
        <dbReference type="Proteomes" id="UP001501353"/>
    </source>
</evidence>
<keyword evidence="1" id="KW-0472">Membrane</keyword>
<feature type="transmembrane region" description="Helical" evidence="1">
    <location>
        <begin position="46"/>
        <end position="67"/>
    </location>
</feature>
<dbReference type="Proteomes" id="UP001501353">
    <property type="component" value="Unassembled WGS sequence"/>
</dbReference>
<dbReference type="Pfam" id="PF04403">
    <property type="entry name" value="PqiA"/>
    <property type="match status" value="1"/>
</dbReference>
<protein>
    <submittedName>
        <fullName evidence="2">Paraquat-inducible protein A</fullName>
    </submittedName>
</protein>
<dbReference type="RefSeq" id="WP_344762060.1">
    <property type="nucleotide sequence ID" value="NZ_BAAAZE010000005.1"/>
</dbReference>
<keyword evidence="3" id="KW-1185">Reference proteome</keyword>
<name>A0ABP7STP5_9BURK</name>
<feature type="transmembrane region" description="Helical" evidence="1">
    <location>
        <begin position="170"/>
        <end position="189"/>
    </location>
</feature>
<keyword evidence="1" id="KW-0812">Transmembrane</keyword>
<evidence type="ECO:0000256" key="1">
    <source>
        <dbReference type="SAM" id="Phobius"/>
    </source>
</evidence>